<comment type="caution">
    <text evidence="3">The sequence shown here is derived from an EMBL/GenBank/DDBJ whole genome shotgun (WGS) entry which is preliminary data.</text>
</comment>
<evidence type="ECO:0000259" key="2">
    <source>
        <dbReference type="Pfam" id="PF13699"/>
    </source>
</evidence>
<organism evidence="3 4">
    <name type="scientific">Sphaerotilus montanus</name>
    <dbReference type="NCBI Taxonomy" id="522889"/>
    <lineage>
        <taxon>Bacteria</taxon>
        <taxon>Pseudomonadati</taxon>
        <taxon>Pseudomonadota</taxon>
        <taxon>Betaproteobacteria</taxon>
        <taxon>Burkholderiales</taxon>
        <taxon>Sphaerotilaceae</taxon>
        <taxon>Sphaerotilus</taxon>
    </lineage>
</organism>
<feature type="domain" description="eCIS core" evidence="2">
    <location>
        <begin position="111"/>
        <end position="176"/>
    </location>
</feature>
<protein>
    <recommendedName>
        <fullName evidence="2">eCIS core domain-containing protein</fullName>
    </recommendedName>
</protein>
<dbReference type="EMBL" id="JACCFH010000002">
    <property type="protein sequence ID" value="NYG35404.1"/>
    <property type="molecule type" value="Genomic_DNA"/>
</dbReference>
<proteinExistence type="predicted"/>
<dbReference type="InterPro" id="IPR025295">
    <property type="entry name" value="eCIS_core_dom"/>
</dbReference>
<dbReference type="AlphaFoldDB" id="A0A7Y9R317"/>
<dbReference type="RefSeq" id="WP_218898219.1">
    <property type="nucleotide sequence ID" value="NZ_JACCFH010000002.1"/>
</dbReference>
<dbReference type="Pfam" id="PF13699">
    <property type="entry name" value="eCIS_core"/>
    <property type="match status" value="1"/>
</dbReference>
<accession>A0A7Y9R317</accession>
<evidence type="ECO:0000313" key="4">
    <source>
        <dbReference type="Proteomes" id="UP000518288"/>
    </source>
</evidence>
<keyword evidence="4" id="KW-1185">Reference proteome</keyword>
<gene>
    <name evidence="3" type="ORF">BDD16_004466</name>
</gene>
<name>A0A7Y9R317_9BURK</name>
<evidence type="ECO:0000256" key="1">
    <source>
        <dbReference type="SAM" id="MobiDB-lite"/>
    </source>
</evidence>
<sequence length="513" mass="54898">MKTHAHDNAHAAQRRAVAHQAEHGDAAARLAQAGPAAVDHHVNHSPRMVAQRQLLGAAFGPVAQREPQGLEEELPVQGKALALQAKQVGSGSIDTVQAQTEVPAEANLTGMPNQLKSGVEALSGMDMSDVRVHRNSDKPAQLNALAYAQGNEIHLGPGQEHHLPHEAWHVVQQRQGRVQATVQMAGVGVNDDVGLEEEADAMGEKAESGLVQLIGDGKRQDLAPNSGVTPNSLQRATNQPAPVAQLTQAELTNAKNIWNGYSAKHGVVDGHVQADITALQDAYNHYALPANGGRNDAGADNANSFLRNSVSGLLHDIAEIDSHAGGYYYQQEVKAGMNVARSIGSIVNQQGAHGGISNATDPDVSVVQGGGTKKAVEVKRTTKENGLDGMLHEAIEQLSKRKGYSGAEVHVEITSPFQAATVKGNLGAVRQTVENHIACVWRRLGEDYYYKQATPFPGGLFEPYIILTVKIQYAGTAALIYDRDFQVHLEQEAGRRGAMRHSVQAFFPLNPRV</sequence>
<evidence type="ECO:0000313" key="3">
    <source>
        <dbReference type="EMBL" id="NYG35404.1"/>
    </source>
</evidence>
<dbReference type="Proteomes" id="UP000518288">
    <property type="component" value="Unassembled WGS sequence"/>
</dbReference>
<reference evidence="3 4" key="1">
    <citation type="submission" date="2020-07" db="EMBL/GenBank/DDBJ databases">
        <title>Genomic Encyclopedia of Archaeal and Bacterial Type Strains, Phase II (KMG-II): from individual species to whole genera.</title>
        <authorList>
            <person name="Goeker M."/>
        </authorList>
    </citation>
    <scope>NUCLEOTIDE SEQUENCE [LARGE SCALE GENOMIC DNA]</scope>
    <source>
        <strain evidence="3 4">DSM 21226</strain>
    </source>
</reference>
<feature type="region of interest" description="Disordered" evidence="1">
    <location>
        <begin position="1"/>
        <end position="25"/>
    </location>
</feature>